<feature type="transmembrane region" description="Helical" evidence="16">
    <location>
        <begin position="339"/>
        <end position="358"/>
    </location>
</feature>
<dbReference type="PANTHER" id="PTHR33048">
    <property type="entry name" value="PTH11-LIKE INTEGRAL MEMBRANE PROTEIN (AFU_ORTHOLOGUE AFUA_5G11245)"/>
    <property type="match status" value="1"/>
</dbReference>
<keyword evidence="10 16" id="KW-0472">Membrane</keyword>
<comment type="caution">
    <text evidence="19">The sequence shown here is derived from an EMBL/GenBank/DDBJ whole genome shotgun (WGS) entry which is preliminary data.</text>
</comment>
<feature type="disulfide bond" evidence="14">
    <location>
        <begin position="49"/>
        <end position="56"/>
    </location>
</feature>
<evidence type="ECO:0000256" key="17">
    <source>
        <dbReference type="SAM" id="SignalP"/>
    </source>
</evidence>
<evidence type="ECO:0000256" key="3">
    <source>
        <dbReference type="ARBA" id="ARBA00004613"/>
    </source>
</evidence>
<dbReference type="Proteomes" id="UP000813461">
    <property type="component" value="Unassembled WGS sequence"/>
</dbReference>
<feature type="disulfide bond" evidence="14">
    <location>
        <begin position="58"/>
        <end position="91"/>
    </location>
</feature>
<evidence type="ECO:0000256" key="6">
    <source>
        <dbReference type="ARBA" id="ARBA00022622"/>
    </source>
</evidence>
<evidence type="ECO:0000259" key="18">
    <source>
        <dbReference type="PROSITE" id="PS52012"/>
    </source>
</evidence>
<keyword evidence="14" id="KW-0408">Iron</keyword>
<evidence type="ECO:0000256" key="10">
    <source>
        <dbReference type="ARBA" id="ARBA00023136"/>
    </source>
</evidence>
<name>A0A8K0RDN4_9PLEO</name>
<reference evidence="19" key="1">
    <citation type="journal article" date="2021" name="Nat. Commun.">
        <title>Genetic determinants of endophytism in the Arabidopsis root mycobiome.</title>
        <authorList>
            <person name="Mesny F."/>
            <person name="Miyauchi S."/>
            <person name="Thiergart T."/>
            <person name="Pickel B."/>
            <person name="Atanasova L."/>
            <person name="Karlsson M."/>
            <person name="Huettel B."/>
            <person name="Barry K.W."/>
            <person name="Haridas S."/>
            <person name="Chen C."/>
            <person name="Bauer D."/>
            <person name="Andreopoulos W."/>
            <person name="Pangilinan J."/>
            <person name="LaButti K."/>
            <person name="Riley R."/>
            <person name="Lipzen A."/>
            <person name="Clum A."/>
            <person name="Drula E."/>
            <person name="Henrissat B."/>
            <person name="Kohler A."/>
            <person name="Grigoriev I.V."/>
            <person name="Martin F.M."/>
            <person name="Hacquard S."/>
        </authorList>
    </citation>
    <scope>NUCLEOTIDE SEQUENCE</scope>
    <source>
        <strain evidence="19">MPI-SDFR-AT-0120</strain>
    </source>
</reference>
<dbReference type="EMBL" id="JAGMVJ010000004">
    <property type="protein sequence ID" value="KAH7091696.1"/>
    <property type="molecule type" value="Genomic_DNA"/>
</dbReference>
<dbReference type="InterPro" id="IPR052337">
    <property type="entry name" value="SAT4-like"/>
</dbReference>
<evidence type="ECO:0000256" key="1">
    <source>
        <dbReference type="ARBA" id="ARBA00004141"/>
    </source>
</evidence>
<evidence type="ECO:0000256" key="4">
    <source>
        <dbReference type="ARBA" id="ARBA00010031"/>
    </source>
</evidence>
<keyword evidence="14" id="KW-0479">Metal-binding</keyword>
<evidence type="ECO:0000256" key="12">
    <source>
        <dbReference type="ARBA" id="ARBA00023288"/>
    </source>
</evidence>
<evidence type="ECO:0000256" key="14">
    <source>
        <dbReference type="PROSITE-ProRule" id="PRU01356"/>
    </source>
</evidence>
<feature type="region of interest" description="Disordered" evidence="15">
    <location>
        <begin position="374"/>
        <end position="393"/>
    </location>
</feature>
<feature type="transmembrane region" description="Helical" evidence="16">
    <location>
        <begin position="182"/>
        <end position="205"/>
    </location>
</feature>
<feature type="transmembrane region" description="Helical" evidence="16">
    <location>
        <begin position="299"/>
        <end position="319"/>
    </location>
</feature>
<feature type="disulfide bond" evidence="14">
    <location>
        <begin position="39"/>
        <end position="70"/>
    </location>
</feature>
<feature type="domain" description="CFEM" evidence="18">
    <location>
        <begin position="7"/>
        <end position="118"/>
    </location>
</feature>
<evidence type="ECO:0000256" key="2">
    <source>
        <dbReference type="ARBA" id="ARBA00004589"/>
    </source>
</evidence>
<feature type="transmembrane region" description="Helical" evidence="16">
    <location>
        <begin position="264"/>
        <end position="287"/>
    </location>
</feature>
<keyword evidence="11 14" id="KW-1015">Disulfide bond</keyword>
<evidence type="ECO:0000313" key="20">
    <source>
        <dbReference type="Proteomes" id="UP000813461"/>
    </source>
</evidence>
<evidence type="ECO:0000256" key="7">
    <source>
        <dbReference type="ARBA" id="ARBA00022692"/>
    </source>
</evidence>
<feature type="signal peptide" evidence="17">
    <location>
        <begin position="1"/>
        <end position="19"/>
    </location>
</feature>
<dbReference type="OrthoDB" id="2496787at2759"/>
<dbReference type="InterPro" id="IPR049326">
    <property type="entry name" value="Rhodopsin_dom_fungi"/>
</dbReference>
<evidence type="ECO:0000256" key="8">
    <source>
        <dbReference type="ARBA" id="ARBA00022729"/>
    </source>
</evidence>
<dbReference type="PROSITE" id="PS52012">
    <property type="entry name" value="CFEM"/>
    <property type="match status" value="1"/>
</dbReference>
<dbReference type="InterPro" id="IPR008427">
    <property type="entry name" value="Extracellular_membr_CFEM_dom"/>
</dbReference>
<keyword evidence="20" id="KW-1185">Reference proteome</keyword>
<accession>A0A8K0RDN4</accession>
<feature type="chain" id="PRO_5035423386" evidence="17">
    <location>
        <begin position="20"/>
        <end position="446"/>
    </location>
</feature>
<gene>
    <name evidence="19" type="ORF">FB567DRAFT_280502</name>
</gene>
<evidence type="ECO:0000256" key="9">
    <source>
        <dbReference type="ARBA" id="ARBA00022989"/>
    </source>
</evidence>
<evidence type="ECO:0000256" key="11">
    <source>
        <dbReference type="ARBA" id="ARBA00023157"/>
    </source>
</evidence>
<comment type="similarity">
    <text evidence="13">Belongs to the SAT4 family.</text>
</comment>
<dbReference type="AlphaFoldDB" id="A0A8K0RDN4"/>
<dbReference type="Pfam" id="PF05730">
    <property type="entry name" value="CFEM"/>
    <property type="match status" value="1"/>
</dbReference>
<evidence type="ECO:0000256" key="5">
    <source>
        <dbReference type="ARBA" id="ARBA00022525"/>
    </source>
</evidence>
<keyword evidence="9 16" id="KW-1133">Transmembrane helix</keyword>
<keyword evidence="6" id="KW-0336">GPI-anchor</keyword>
<sequence>MKAALFLCVLHSITSSVRAQHTTPSPGGLDALPTCALTCLFTAVSRSPCQLTDFDCQCTNAPIQSAVEECVLQSCTIKEGLTTKNITSTICGLPTRDRGGQLKAINIGLAVVSNLAVIVRMVGKFTVGKAHHGFGADDACLLITVYTGMSNAILIDRGTIPSGLGRDVWTLNFQDITNFVRFFYVMEVLYFVELTFLKLSLLLFYIRIFPGAQVKKLLWGTVAFNVAFGIAFILAGIFQCQPISHYWHGWDGEHPNGKCFNINALAWANAAISIAVDLWMLGIPLFQVAKLNMALKKKIAVCLMFMVGTFVTVVSILRLRSLVTFANSINPTWDQWDVSHWSIVEINVGLICACMPAFRTLLAGVLPKVFGSTVGSSHQHQTNTRLKSPGPFRDAKNSFAIRVRESISIRTNSISHTDSNGSRMKTQDDEVELVRLGNLERGRQYP</sequence>
<protein>
    <submittedName>
        <fullName evidence="19">CFEM domain-containing protein</fullName>
    </submittedName>
</protein>
<dbReference type="GO" id="GO:0046872">
    <property type="term" value="F:metal ion binding"/>
    <property type="evidence" value="ECO:0007669"/>
    <property type="project" value="UniProtKB-UniRule"/>
</dbReference>
<evidence type="ECO:0000256" key="16">
    <source>
        <dbReference type="SAM" id="Phobius"/>
    </source>
</evidence>
<evidence type="ECO:0000256" key="15">
    <source>
        <dbReference type="SAM" id="MobiDB-lite"/>
    </source>
</evidence>
<keyword evidence="5" id="KW-0964">Secreted</keyword>
<evidence type="ECO:0000313" key="19">
    <source>
        <dbReference type="EMBL" id="KAH7091696.1"/>
    </source>
</evidence>
<keyword evidence="14" id="KW-0349">Heme</keyword>
<evidence type="ECO:0000256" key="13">
    <source>
        <dbReference type="ARBA" id="ARBA00038359"/>
    </source>
</evidence>
<feature type="transmembrane region" description="Helical" evidence="16">
    <location>
        <begin position="217"/>
        <end position="238"/>
    </location>
</feature>
<dbReference type="PANTHER" id="PTHR33048:SF143">
    <property type="entry name" value="EXTRACELLULAR MEMBRANE PROTEIN CFEM DOMAIN-CONTAINING PROTEIN-RELATED"/>
    <property type="match status" value="1"/>
</dbReference>
<keyword evidence="7 16" id="KW-0812">Transmembrane</keyword>
<proteinExistence type="inferred from homology"/>
<feature type="disulfide bond" evidence="14">
    <location>
        <begin position="35"/>
        <end position="75"/>
    </location>
</feature>
<dbReference type="GO" id="GO:0005576">
    <property type="term" value="C:extracellular region"/>
    <property type="evidence" value="ECO:0007669"/>
    <property type="project" value="UniProtKB-SubCell"/>
</dbReference>
<comment type="similarity">
    <text evidence="4">Belongs to the RBT5 family.</text>
</comment>
<dbReference type="GO" id="GO:0098552">
    <property type="term" value="C:side of membrane"/>
    <property type="evidence" value="ECO:0007669"/>
    <property type="project" value="UniProtKB-KW"/>
</dbReference>
<feature type="compositionally biased region" description="Polar residues" evidence="15">
    <location>
        <begin position="374"/>
        <end position="386"/>
    </location>
</feature>
<organism evidence="19 20">
    <name type="scientific">Paraphoma chrysanthemicola</name>
    <dbReference type="NCBI Taxonomy" id="798071"/>
    <lineage>
        <taxon>Eukaryota</taxon>
        <taxon>Fungi</taxon>
        <taxon>Dikarya</taxon>
        <taxon>Ascomycota</taxon>
        <taxon>Pezizomycotina</taxon>
        <taxon>Dothideomycetes</taxon>
        <taxon>Pleosporomycetidae</taxon>
        <taxon>Pleosporales</taxon>
        <taxon>Pleosporineae</taxon>
        <taxon>Phaeosphaeriaceae</taxon>
        <taxon>Paraphoma</taxon>
    </lineage>
</organism>
<keyword evidence="8 17" id="KW-0732">Signal</keyword>
<keyword evidence="6" id="KW-0325">Glycoprotein</keyword>
<dbReference type="Pfam" id="PF20684">
    <property type="entry name" value="Fung_rhodopsin"/>
    <property type="match status" value="1"/>
</dbReference>
<keyword evidence="12" id="KW-0449">Lipoprotein</keyword>
<feature type="binding site" description="axial binding residue" evidence="14">
    <location>
        <position position="53"/>
    </location>
    <ligand>
        <name>heme</name>
        <dbReference type="ChEBI" id="CHEBI:30413"/>
    </ligand>
    <ligandPart>
        <name>Fe</name>
        <dbReference type="ChEBI" id="CHEBI:18248"/>
    </ligandPart>
</feature>
<comment type="subcellular location">
    <subcellularLocation>
        <location evidence="2">Membrane</location>
        <topology evidence="2">Lipid-anchor</topology>
        <topology evidence="2">GPI-anchor</topology>
    </subcellularLocation>
    <subcellularLocation>
        <location evidence="1">Membrane</location>
        <topology evidence="1">Multi-pass membrane protein</topology>
    </subcellularLocation>
    <subcellularLocation>
        <location evidence="3">Secreted</location>
    </subcellularLocation>
</comment>
<dbReference type="SMART" id="SM00747">
    <property type="entry name" value="CFEM"/>
    <property type="match status" value="1"/>
</dbReference>